<dbReference type="InterPro" id="IPR000515">
    <property type="entry name" value="MetI-like"/>
</dbReference>
<feature type="transmembrane region" description="Helical" evidence="7">
    <location>
        <begin position="165"/>
        <end position="183"/>
    </location>
</feature>
<comment type="subcellular location">
    <subcellularLocation>
        <location evidence="1 7">Cell membrane</location>
        <topology evidence="1 7">Multi-pass membrane protein</topology>
    </subcellularLocation>
</comment>
<dbReference type="PANTHER" id="PTHR32243">
    <property type="entry name" value="MALTOSE TRANSPORT SYSTEM PERMEASE-RELATED"/>
    <property type="match status" value="1"/>
</dbReference>
<dbReference type="CDD" id="cd06261">
    <property type="entry name" value="TM_PBP2"/>
    <property type="match status" value="1"/>
</dbReference>
<evidence type="ECO:0000256" key="3">
    <source>
        <dbReference type="ARBA" id="ARBA00022475"/>
    </source>
</evidence>
<dbReference type="PANTHER" id="PTHR32243:SF18">
    <property type="entry name" value="INNER MEMBRANE ABC TRANSPORTER PERMEASE PROTEIN YCJP"/>
    <property type="match status" value="1"/>
</dbReference>
<dbReference type="SUPFAM" id="SSF161098">
    <property type="entry name" value="MetI-like"/>
    <property type="match status" value="1"/>
</dbReference>
<evidence type="ECO:0000313" key="10">
    <source>
        <dbReference type="EMBL" id="MEJ5945980.1"/>
    </source>
</evidence>
<sequence>MATATAPTPGTAPGRGTTVPPTRAPRPTVASPRRRASDVIVTAVLVVIAVLFAVPLLWLVLAALDPGATLQLSLPDDPGADNFAAVLTYATTVRPLLNSLVLCLSAAVITVLVATLAAYPLSRYQLRYGRPFLYTILFATGLPLTAVMVPVYSLFARLDLVDTRYGTILFMAATSLPIAVWLLKSFMDGVPVELEEAAWTDGASAMQSLRGIVAPLMLPGMLVVGIFTFITAWGNFFVPFVLLLTEEKLPAAVTIYQFFGQYGAAAYGQLAAYSLLYTLPVVVLYVVVSRWLGGAFTLGGGVKG</sequence>
<evidence type="ECO:0000256" key="8">
    <source>
        <dbReference type="SAM" id="MobiDB-lite"/>
    </source>
</evidence>
<feature type="transmembrane region" description="Helical" evidence="7">
    <location>
        <begin position="216"/>
        <end position="244"/>
    </location>
</feature>
<protein>
    <submittedName>
        <fullName evidence="10">Carbohydrate ABC transporter permease</fullName>
    </submittedName>
</protein>
<keyword evidence="4 7" id="KW-0812">Transmembrane</keyword>
<feature type="transmembrane region" description="Helical" evidence="7">
    <location>
        <begin position="131"/>
        <end position="153"/>
    </location>
</feature>
<organism evidence="10 11">
    <name type="scientific">Pseudokineococcus basanitobsidens</name>
    <dbReference type="NCBI Taxonomy" id="1926649"/>
    <lineage>
        <taxon>Bacteria</taxon>
        <taxon>Bacillati</taxon>
        <taxon>Actinomycetota</taxon>
        <taxon>Actinomycetes</taxon>
        <taxon>Kineosporiales</taxon>
        <taxon>Kineosporiaceae</taxon>
        <taxon>Pseudokineococcus</taxon>
    </lineage>
</organism>
<evidence type="ECO:0000313" key="11">
    <source>
        <dbReference type="Proteomes" id="UP001387100"/>
    </source>
</evidence>
<evidence type="ECO:0000256" key="2">
    <source>
        <dbReference type="ARBA" id="ARBA00022448"/>
    </source>
</evidence>
<gene>
    <name evidence="10" type="ORF">WDZ17_11830</name>
</gene>
<evidence type="ECO:0000256" key="7">
    <source>
        <dbReference type="RuleBase" id="RU363032"/>
    </source>
</evidence>
<feature type="transmembrane region" description="Helical" evidence="7">
    <location>
        <begin position="96"/>
        <end position="119"/>
    </location>
</feature>
<dbReference type="Gene3D" id="1.10.3720.10">
    <property type="entry name" value="MetI-like"/>
    <property type="match status" value="1"/>
</dbReference>
<keyword evidence="6 7" id="KW-0472">Membrane</keyword>
<dbReference type="InterPro" id="IPR035906">
    <property type="entry name" value="MetI-like_sf"/>
</dbReference>
<reference evidence="10 11" key="1">
    <citation type="journal article" date="2017" name="Int. J. Syst. Evol. Microbiol.">
        <title>Pseudokineococcus basanitobsidens sp. nov., isolated from volcanic rock.</title>
        <authorList>
            <person name="Lee D.W."/>
            <person name="Park M.Y."/>
            <person name="Kim J.J."/>
            <person name="Kim B.S."/>
        </authorList>
    </citation>
    <scope>NUCLEOTIDE SEQUENCE [LARGE SCALE GENOMIC DNA]</scope>
    <source>
        <strain evidence="10 11">DSM 103726</strain>
    </source>
</reference>
<feature type="transmembrane region" description="Helical" evidence="7">
    <location>
        <begin position="39"/>
        <end position="64"/>
    </location>
</feature>
<evidence type="ECO:0000256" key="6">
    <source>
        <dbReference type="ARBA" id="ARBA00023136"/>
    </source>
</evidence>
<dbReference type="Pfam" id="PF00528">
    <property type="entry name" value="BPD_transp_1"/>
    <property type="match status" value="1"/>
</dbReference>
<keyword evidence="11" id="KW-1185">Reference proteome</keyword>
<evidence type="ECO:0000259" key="9">
    <source>
        <dbReference type="PROSITE" id="PS50928"/>
    </source>
</evidence>
<dbReference type="InterPro" id="IPR050901">
    <property type="entry name" value="BP-dep_ABC_trans_perm"/>
</dbReference>
<feature type="region of interest" description="Disordered" evidence="8">
    <location>
        <begin position="1"/>
        <end position="31"/>
    </location>
</feature>
<dbReference type="RefSeq" id="WP_339575365.1">
    <property type="nucleotide sequence ID" value="NZ_JBBIAA010000014.1"/>
</dbReference>
<accession>A0ABU8RLN5</accession>
<comment type="caution">
    <text evidence="10">The sequence shown here is derived from an EMBL/GenBank/DDBJ whole genome shotgun (WGS) entry which is preliminary data.</text>
</comment>
<evidence type="ECO:0000256" key="4">
    <source>
        <dbReference type="ARBA" id="ARBA00022692"/>
    </source>
</evidence>
<dbReference type="EMBL" id="JBBIAA010000014">
    <property type="protein sequence ID" value="MEJ5945980.1"/>
    <property type="molecule type" value="Genomic_DNA"/>
</dbReference>
<keyword evidence="3" id="KW-1003">Cell membrane</keyword>
<dbReference type="Proteomes" id="UP001387100">
    <property type="component" value="Unassembled WGS sequence"/>
</dbReference>
<keyword evidence="2 7" id="KW-0813">Transport</keyword>
<dbReference type="PROSITE" id="PS50928">
    <property type="entry name" value="ABC_TM1"/>
    <property type="match status" value="1"/>
</dbReference>
<name>A0ABU8RLN5_9ACTN</name>
<evidence type="ECO:0000256" key="5">
    <source>
        <dbReference type="ARBA" id="ARBA00022989"/>
    </source>
</evidence>
<evidence type="ECO:0000256" key="1">
    <source>
        <dbReference type="ARBA" id="ARBA00004651"/>
    </source>
</evidence>
<proteinExistence type="inferred from homology"/>
<feature type="domain" description="ABC transmembrane type-1" evidence="9">
    <location>
        <begin position="96"/>
        <end position="288"/>
    </location>
</feature>
<feature type="transmembrane region" description="Helical" evidence="7">
    <location>
        <begin position="264"/>
        <end position="288"/>
    </location>
</feature>
<comment type="similarity">
    <text evidence="7">Belongs to the binding-protein-dependent transport system permease family.</text>
</comment>
<keyword evidence="5 7" id="KW-1133">Transmembrane helix</keyword>